<gene>
    <name evidence="3" type="ORF">GPA10_37360</name>
</gene>
<keyword evidence="1" id="KW-0175">Coiled coil</keyword>
<evidence type="ECO:0000256" key="2">
    <source>
        <dbReference type="SAM" id="MobiDB-lite"/>
    </source>
</evidence>
<name>A0A6L6X9D0_9ACTN</name>
<feature type="region of interest" description="Disordered" evidence="2">
    <location>
        <begin position="106"/>
        <end position="153"/>
    </location>
</feature>
<sequence length="153" mass="16230">MSDDADDVMGVITQQIESRFQMPLADLFRAVAKAPDASHDATAVVKWYGMLAEAQKALEKAEDNLVAALDHASGEVLEDPVMALAHQVNTAVSVRDGRAMVVRHYLDPDSPSRKGPGAWRGATAGPQRGPALQTAPLPQITPAPTVPVRGGTR</sequence>
<evidence type="ECO:0000313" key="4">
    <source>
        <dbReference type="Proteomes" id="UP000483802"/>
    </source>
</evidence>
<proteinExistence type="predicted"/>
<feature type="coiled-coil region" evidence="1">
    <location>
        <begin position="44"/>
        <end position="71"/>
    </location>
</feature>
<keyword evidence="4" id="KW-1185">Reference proteome</keyword>
<dbReference type="RefSeq" id="WP_343041751.1">
    <property type="nucleotide sequence ID" value="NZ_WPNZ01000031.1"/>
</dbReference>
<comment type="caution">
    <text evidence="3">The sequence shown here is derived from an EMBL/GenBank/DDBJ whole genome shotgun (WGS) entry which is preliminary data.</text>
</comment>
<evidence type="ECO:0000256" key="1">
    <source>
        <dbReference type="SAM" id="Coils"/>
    </source>
</evidence>
<reference evidence="3 4" key="1">
    <citation type="submission" date="2019-11" db="EMBL/GenBank/DDBJ databases">
        <title>Streptomyces typhae sp. nov., a novel endophytic actinomycete isolated from the root of cattail pollen (Typha angustifolia L.).</title>
        <authorList>
            <person name="Peng C."/>
        </authorList>
    </citation>
    <scope>NUCLEOTIDE SEQUENCE [LARGE SCALE GENOMIC DNA]</scope>
    <source>
        <strain evidence="4">p1417</strain>
    </source>
</reference>
<dbReference type="Proteomes" id="UP000483802">
    <property type="component" value="Unassembled WGS sequence"/>
</dbReference>
<dbReference type="EMBL" id="WPNZ01000031">
    <property type="protein sequence ID" value="MVO90271.1"/>
    <property type="molecule type" value="Genomic_DNA"/>
</dbReference>
<protein>
    <submittedName>
        <fullName evidence="3">Uncharacterized protein</fullName>
    </submittedName>
</protein>
<dbReference type="AlphaFoldDB" id="A0A6L6X9D0"/>
<accession>A0A6L6X9D0</accession>
<organism evidence="3 4">
    <name type="scientific">Streptomyces typhae</name>
    <dbReference type="NCBI Taxonomy" id="2681492"/>
    <lineage>
        <taxon>Bacteria</taxon>
        <taxon>Bacillati</taxon>
        <taxon>Actinomycetota</taxon>
        <taxon>Actinomycetes</taxon>
        <taxon>Kitasatosporales</taxon>
        <taxon>Streptomycetaceae</taxon>
        <taxon>Streptomyces</taxon>
    </lineage>
</organism>
<evidence type="ECO:0000313" key="3">
    <source>
        <dbReference type="EMBL" id="MVO90271.1"/>
    </source>
</evidence>